<reference evidence="1 2" key="1">
    <citation type="submission" date="2019-06" db="EMBL/GenBank/DDBJ databases">
        <title>A novel bacterium of genus Marinomonas, isolated from coastal sand.</title>
        <authorList>
            <person name="Huang H."/>
            <person name="Mo K."/>
            <person name="Hu Y."/>
        </authorList>
    </citation>
    <scope>NUCLEOTIDE SEQUENCE [LARGE SCALE GENOMIC DNA]</scope>
    <source>
        <strain evidence="1 2">HB171799</strain>
    </source>
</reference>
<dbReference type="Proteomes" id="UP000315901">
    <property type="component" value="Unassembled WGS sequence"/>
</dbReference>
<dbReference type="AlphaFoldDB" id="A0A501W4A3"/>
<comment type="caution">
    <text evidence="1">The sequence shown here is derived from an EMBL/GenBank/DDBJ whole genome shotgun (WGS) entry which is preliminary data.</text>
</comment>
<feature type="non-terminal residue" evidence="1">
    <location>
        <position position="49"/>
    </location>
</feature>
<dbReference type="EMBL" id="VFRR01000113">
    <property type="protein sequence ID" value="TPE43130.1"/>
    <property type="molecule type" value="Genomic_DNA"/>
</dbReference>
<dbReference type="RefSeq" id="WP_140591939.1">
    <property type="nucleotide sequence ID" value="NZ_VFRR01000113.1"/>
</dbReference>
<name>A0A501W4A3_9GAMM</name>
<evidence type="ECO:0000313" key="1">
    <source>
        <dbReference type="EMBL" id="TPE43130.1"/>
    </source>
</evidence>
<organism evidence="1 2">
    <name type="scientific">Maribrevibacterium harenarium</name>
    <dbReference type="NCBI Taxonomy" id="2589817"/>
    <lineage>
        <taxon>Bacteria</taxon>
        <taxon>Pseudomonadati</taxon>
        <taxon>Pseudomonadota</taxon>
        <taxon>Gammaproteobacteria</taxon>
        <taxon>Oceanospirillales</taxon>
        <taxon>Oceanospirillaceae</taxon>
        <taxon>Maribrevibacterium</taxon>
    </lineage>
</organism>
<sequence>MAVIMFGFSDSLPVVLICGVTDMRKSIDGLAYIVAYDLEMEPCSEKLFV</sequence>
<protein>
    <submittedName>
        <fullName evidence="1">Transposase</fullName>
    </submittedName>
</protein>
<gene>
    <name evidence="1" type="ORF">FJM67_17320</name>
</gene>
<evidence type="ECO:0000313" key="2">
    <source>
        <dbReference type="Proteomes" id="UP000315901"/>
    </source>
</evidence>
<proteinExistence type="predicted"/>
<dbReference type="Pfam" id="PF05717">
    <property type="entry name" value="TnpB_IS66"/>
    <property type="match status" value="1"/>
</dbReference>
<accession>A0A501W4A3</accession>
<keyword evidence="2" id="KW-1185">Reference proteome</keyword>
<dbReference type="InterPro" id="IPR008878">
    <property type="entry name" value="Transposase_IS66_Orf2"/>
</dbReference>
<dbReference type="OrthoDB" id="4956084at2"/>